<dbReference type="EMBL" id="QRZA01000015">
    <property type="protein sequence ID" value="RGV33044.1"/>
    <property type="molecule type" value="Genomic_DNA"/>
</dbReference>
<evidence type="ECO:0000256" key="5">
    <source>
        <dbReference type="ARBA" id="ARBA00023136"/>
    </source>
</evidence>
<keyword evidence="3 7" id="KW-0812">Transmembrane</keyword>
<dbReference type="RefSeq" id="WP_118260711.1">
    <property type="nucleotide sequence ID" value="NZ_JAYCWB010000191.1"/>
</dbReference>
<protein>
    <submittedName>
        <fullName evidence="9">MotA/TolQ/ExbB proton channel family protein</fullName>
    </submittedName>
</protein>
<dbReference type="GO" id="GO:0017038">
    <property type="term" value="P:protein import"/>
    <property type="evidence" value="ECO:0007669"/>
    <property type="project" value="TreeGrafter"/>
</dbReference>
<dbReference type="AlphaFoldDB" id="A0A412WZ50"/>
<comment type="similarity">
    <text evidence="6">Belongs to the exbB/tolQ family.</text>
</comment>
<evidence type="ECO:0000256" key="6">
    <source>
        <dbReference type="RuleBase" id="RU004057"/>
    </source>
</evidence>
<dbReference type="PANTHER" id="PTHR30625">
    <property type="entry name" value="PROTEIN TOLQ"/>
    <property type="match status" value="1"/>
</dbReference>
<evidence type="ECO:0000259" key="8">
    <source>
        <dbReference type="Pfam" id="PF01618"/>
    </source>
</evidence>
<evidence type="ECO:0000256" key="3">
    <source>
        <dbReference type="ARBA" id="ARBA00022692"/>
    </source>
</evidence>
<dbReference type="GO" id="GO:0005886">
    <property type="term" value="C:plasma membrane"/>
    <property type="evidence" value="ECO:0007669"/>
    <property type="project" value="UniProtKB-SubCell"/>
</dbReference>
<feature type="domain" description="MotA/TolQ/ExbB proton channel" evidence="8">
    <location>
        <begin position="88"/>
        <end position="208"/>
    </location>
</feature>
<reference evidence="9 10" key="1">
    <citation type="submission" date="2018-08" db="EMBL/GenBank/DDBJ databases">
        <title>A genome reference for cultivated species of the human gut microbiota.</title>
        <authorList>
            <person name="Zou Y."/>
            <person name="Xue W."/>
            <person name="Luo G."/>
        </authorList>
    </citation>
    <scope>NUCLEOTIDE SEQUENCE [LARGE SCALE GENOMIC DNA]</scope>
    <source>
        <strain evidence="9 10">AF14-49</strain>
    </source>
</reference>
<feature type="transmembrane region" description="Helical" evidence="7">
    <location>
        <begin position="24"/>
        <end position="47"/>
    </location>
</feature>
<dbReference type="STRING" id="1121130.GCA_000519105_03165"/>
<comment type="caution">
    <text evidence="9">The sequence shown here is derived from an EMBL/GenBank/DDBJ whole genome shotgun (WGS) entry which is preliminary data.</text>
</comment>
<proteinExistence type="inferred from homology"/>
<evidence type="ECO:0000313" key="10">
    <source>
        <dbReference type="Proteomes" id="UP000283589"/>
    </source>
</evidence>
<dbReference type="Pfam" id="PF01618">
    <property type="entry name" value="MotA_ExbB"/>
    <property type="match status" value="1"/>
</dbReference>
<keyword evidence="2" id="KW-1003">Cell membrane</keyword>
<comment type="subcellular location">
    <subcellularLocation>
        <location evidence="1">Cell membrane</location>
        <topology evidence="1">Multi-pass membrane protein</topology>
    </subcellularLocation>
    <subcellularLocation>
        <location evidence="6">Membrane</location>
        <topology evidence="6">Multi-pass membrane protein</topology>
    </subcellularLocation>
</comment>
<keyword evidence="6" id="KW-0653">Protein transport</keyword>
<evidence type="ECO:0000313" key="9">
    <source>
        <dbReference type="EMBL" id="RGV33044.1"/>
    </source>
</evidence>
<sequence length="222" mass="24606">MIKTFILAVQTAPTNNTGMNLWDMVVMGGWLMIPIFILSVIIIYIACERFWLIRKTGLTDVPFMEKIQETLKTGNTRVALEECEKEGSPLAHTIAKGIKISNEDPQEIRQAMEDTANYEVANLERGLPTLATCAGTAPMIGFLGTVVGMVQSFYDMSMAGNSIDIGLLSRGIYTAMITTVAGLIVGIIGQLAYNFLVARVDKIVFRMEHYSSELIEYLRPKK</sequence>
<keyword evidence="6" id="KW-0813">Transport</keyword>
<evidence type="ECO:0000256" key="4">
    <source>
        <dbReference type="ARBA" id="ARBA00022989"/>
    </source>
</evidence>
<gene>
    <name evidence="9" type="ORF">DWW18_11885</name>
</gene>
<accession>A0A412WZ50</accession>
<evidence type="ECO:0000256" key="1">
    <source>
        <dbReference type="ARBA" id="ARBA00004651"/>
    </source>
</evidence>
<keyword evidence="5 7" id="KW-0472">Membrane</keyword>
<organism evidence="9 10">
    <name type="scientific">Butyricimonas virosa</name>
    <dbReference type="NCBI Taxonomy" id="544645"/>
    <lineage>
        <taxon>Bacteria</taxon>
        <taxon>Pseudomonadati</taxon>
        <taxon>Bacteroidota</taxon>
        <taxon>Bacteroidia</taxon>
        <taxon>Bacteroidales</taxon>
        <taxon>Odoribacteraceae</taxon>
        <taxon>Butyricimonas</taxon>
    </lineage>
</organism>
<name>A0A412WZ50_9BACT</name>
<dbReference type="InterPro" id="IPR002898">
    <property type="entry name" value="MotA_ExbB_proton_chnl"/>
</dbReference>
<feature type="transmembrane region" description="Helical" evidence="7">
    <location>
        <begin position="130"/>
        <end position="151"/>
    </location>
</feature>
<feature type="transmembrane region" description="Helical" evidence="7">
    <location>
        <begin position="171"/>
        <end position="197"/>
    </location>
</feature>
<evidence type="ECO:0000256" key="2">
    <source>
        <dbReference type="ARBA" id="ARBA00022475"/>
    </source>
</evidence>
<dbReference type="InterPro" id="IPR050790">
    <property type="entry name" value="ExbB/TolQ_transport"/>
</dbReference>
<evidence type="ECO:0000256" key="7">
    <source>
        <dbReference type="SAM" id="Phobius"/>
    </source>
</evidence>
<keyword evidence="4 7" id="KW-1133">Transmembrane helix</keyword>
<dbReference type="PANTHER" id="PTHR30625:SF17">
    <property type="entry name" value="TOLQ-RELATED"/>
    <property type="match status" value="1"/>
</dbReference>
<dbReference type="Proteomes" id="UP000283589">
    <property type="component" value="Unassembled WGS sequence"/>
</dbReference>